<evidence type="ECO:0000313" key="1">
    <source>
        <dbReference type="EMBL" id="KKN11870.1"/>
    </source>
</evidence>
<organism evidence="1">
    <name type="scientific">marine sediment metagenome</name>
    <dbReference type="NCBI Taxonomy" id="412755"/>
    <lineage>
        <taxon>unclassified sequences</taxon>
        <taxon>metagenomes</taxon>
        <taxon>ecological metagenomes</taxon>
    </lineage>
</organism>
<sequence>MTTDRDLPNCGQDALDADRRLRRRDAVNNIYPGMWHGETDDADEQRTWDRWHDLLDIRDSRGLTADERLEYEGLRAIVEREDDAMERDGQRILARRLAEAYKGMGFTPLRDVYEEDDDDSNPFAA</sequence>
<name>A0A0F9MX77_9ZZZZ</name>
<dbReference type="EMBL" id="LAZR01004092">
    <property type="protein sequence ID" value="KKN11870.1"/>
    <property type="molecule type" value="Genomic_DNA"/>
</dbReference>
<reference evidence="1" key="1">
    <citation type="journal article" date="2015" name="Nature">
        <title>Complex archaea that bridge the gap between prokaryotes and eukaryotes.</title>
        <authorList>
            <person name="Spang A."/>
            <person name="Saw J.H."/>
            <person name="Jorgensen S.L."/>
            <person name="Zaremba-Niedzwiedzka K."/>
            <person name="Martijn J."/>
            <person name="Lind A.E."/>
            <person name="van Eijk R."/>
            <person name="Schleper C."/>
            <person name="Guy L."/>
            <person name="Ettema T.J."/>
        </authorList>
    </citation>
    <scope>NUCLEOTIDE SEQUENCE</scope>
</reference>
<protein>
    <submittedName>
        <fullName evidence="1">Uncharacterized protein</fullName>
    </submittedName>
</protein>
<comment type="caution">
    <text evidence="1">The sequence shown here is derived from an EMBL/GenBank/DDBJ whole genome shotgun (WGS) entry which is preliminary data.</text>
</comment>
<dbReference type="AlphaFoldDB" id="A0A0F9MX77"/>
<accession>A0A0F9MX77</accession>
<proteinExistence type="predicted"/>
<gene>
    <name evidence="1" type="ORF">LCGC14_1022170</name>
</gene>